<reference evidence="3 4" key="1">
    <citation type="submission" date="2018-08" db="EMBL/GenBank/DDBJ databases">
        <title>Genomic Encyclopedia of Archaeal and Bacterial Type Strains, Phase II (KMG-II): from individual species to whole genera.</title>
        <authorList>
            <person name="Goeker M."/>
        </authorList>
    </citation>
    <scope>NUCLEOTIDE SEQUENCE [LARGE SCALE GENOMIC DNA]</scope>
    <source>
        <strain evidence="3 4">DSM 100880</strain>
    </source>
</reference>
<dbReference type="OrthoDB" id="1495672at2"/>
<dbReference type="EMBL" id="QUNI01000002">
    <property type="protein sequence ID" value="REH01128.1"/>
    <property type="molecule type" value="Genomic_DNA"/>
</dbReference>
<name>A0A3E0ESC9_9FLAO</name>
<keyword evidence="1" id="KW-0812">Transmembrane</keyword>
<dbReference type="AlphaFoldDB" id="A0A3E0ESC9"/>
<evidence type="ECO:0000259" key="2">
    <source>
        <dbReference type="Pfam" id="PF13239"/>
    </source>
</evidence>
<comment type="caution">
    <text evidence="3">The sequence shown here is derived from an EMBL/GenBank/DDBJ whole genome shotgun (WGS) entry which is preliminary data.</text>
</comment>
<keyword evidence="1" id="KW-0472">Membrane</keyword>
<feature type="domain" description="2TM" evidence="2">
    <location>
        <begin position="25"/>
        <end position="108"/>
    </location>
</feature>
<dbReference type="Pfam" id="PF13239">
    <property type="entry name" value="2TM"/>
    <property type="match status" value="1"/>
</dbReference>
<organism evidence="3 4">
    <name type="scientific">Flavobacterium aquicola</name>
    <dbReference type="NCBI Taxonomy" id="1682742"/>
    <lineage>
        <taxon>Bacteria</taxon>
        <taxon>Pseudomonadati</taxon>
        <taxon>Bacteroidota</taxon>
        <taxon>Flavobacteriia</taxon>
        <taxon>Flavobacteriales</taxon>
        <taxon>Flavobacteriaceae</taxon>
        <taxon>Flavobacterium</taxon>
    </lineage>
</organism>
<keyword evidence="1" id="KW-1133">Transmembrane helix</keyword>
<evidence type="ECO:0000313" key="4">
    <source>
        <dbReference type="Proteomes" id="UP000257136"/>
    </source>
</evidence>
<keyword evidence="4" id="KW-1185">Reference proteome</keyword>
<evidence type="ECO:0000256" key="1">
    <source>
        <dbReference type="SAM" id="Phobius"/>
    </source>
</evidence>
<sequence length="118" mass="14126">MGRFTRRMFEEDAREFSTDENYNIAYKKVKRIKGFYSHLKVYIIVNIIIVISSYNRDFIGGSGFWNWHTFSTALFWGIGLAIHGISVFGPDLFFNNDWEQKKIQKIMEKEKENKNKWE</sequence>
<accession>A0A3E0ESC9</accession>
<dbReference type="Proteomes" id="UP000257136">
    <property type="component" value="Unassembled WGS sequence"/>
</dbReference>
<evidence type="ECO:0000313" key="3">
    <source>
        <dbReference type="EMBL" id="REH01128.1"/>
    </source>
</evidence>
<gene>
    <name evidence="3" type="ORF">C8P67_102387</name>
</gene>
<proteinExistence type="predicted"/>
<feature type="transmembrane region" description="Helical" evidence="1">
    <location>
        <begin position="74"/>
        <end position="94"/>
    </location>
</feature>
<protein>
    <submittedName>
        <fullName evidence="3">2TM domain-containing protein</fullName>
    </submittedName>
</protein>
<dbReference type="InterPro" id="IPR025698">
    <property type="entry name" value="2TM_dom"/>
</dbReference>
<dbReference type="RefSeq" id="WP_115810797.1">
    <property type="nucleotide sequence ID" value="NZ_QUNI01000002.1"/>
</dbReference>
<feature type="transmembrane region" description="Helical" evidence="1">
    <location>
        <begin position="35"/>
        <end position="54"/>
    </location>
</feature>